<comment type="caution">
    <text evidence="1">The sequence shown here is derived from an EMBL/GenBank/DDBJ whole genome shotgun (WGS) entry which is preliminary data.</text>
</comment>
<gene>
    <name evidence="1" type="ORF">I595_1653</name>
</gene>
<name>A0A0P7AFB7_9FLAO</name>
<keyword evidence="2" id="KW-1185">Reference proteome</keyword>
<reference evidence="1 2" key="1">
    <citation type="submission" date="2015-09" db="EMBL/GenBank/DDBJ databases">
        <title>Genome sequence of the marine flavobacterium Croceitalea dokdonensis DOKDO 023 that contains proton- and sodium-pumping rhodopsins.</title>
        <authorList>
            <person name="Kwon S.-K."/>
            <person name="Lee H.K."/>
            <person name="Kwak M.-J."/>
            <person name="Kim J.F."/>
        </authorList>
    </citation>
    <scope>NUCLEOTIDE SEQUENCE [LARGE SCALE GENOMIC DNA]</scope>
    <source>
        <strain evidence="1 2">DOKDO 023</strain>
    </source>
</reference>
<accession>A0A0P7AFB7</accession>
<protein>
    <submittedName>
        <fullName evidence="1">Uncharacterized protein</fullName>
    </submittedName>
</protein>
<dbReference type="EMBL" id="LDJX01000003">
    <property type="protein sequence ID" value="KPM32005.1"/>
    <property type="molecule type" value="Genomic_DNA"/>
</dbReference>
<proteinExistence type="predicted"/>
<evidence type="ECO:0000313" key="1">
    <source>
        <dbReference type="EMBL" id="KPM32005.1"/>
    </source>
</evidence>
<sequence length="46" mass="5018">MYIPKFAATYNQNTHSPPSLALALGNSCMTPLYLCKSSLLNKAPFV</sequence>
<organism evidence="1 2">
    <name type="scientific">Croceitalea dokdonensis DOKDO 023</name>
    <dbReference type="NCBI Taxonomy" id="1300341"/>
    <lineage>
        <taxon>Bacteria</taxon>
        <taxon>Pseudomonadati</taxon>
        <taxon>Bacteroidota</taxon>
        <taxon>Flavobacteriia</taxon>
        <taxon>Flavobacteriales</taxon>
        <taxon>Flavobacteriaceae</taxon>
        <taxon>Croceitalea</taxon>
    </lineage>
</organism>
<evidence type="ECO:0000313" key="2">
    <source>
        <dbReference type="Proteomes" id="UP000050280"/>
    </source>
</evidence>
<dbReference type="Proteomes" id="UP000050280">
    <property type="component" value="Unassembled WGS sequence"/>
</dbReference>
<dbReference type="AlphaFoldDB" id="A0A0P7AFB7"/>